<name>A0AA97D9P9_9FIRM</name>
<evidence type="ECO:0000259" key="4">
    <source>
        <dbReference type="Pfam" id="PF02576"/>
    </source>
</evidence>
<protein>
    <recommendedName>
        <fullName evidence="3">Ribosome maturation factor RimP</fullName>
    </recommendedName>
</protein>
<accession>A0AA97D9P9</accession>
<evidence type="ECO:0000256" key="1">
    <source>
        <dbReference type="ARBA" id="ARBA00022490"/>
    </source>
</evidence>
<dbReference type="KEGG" id="carl:PXC00_13750"/>
<dbReference type="CDD" id="cd01734">
    <property type="entry name" value="YlxS_C"/>
    <property type="match status" value="1"/>
</dbReference>
<dbReference type="InterPro" id="IPR036847">
    <property type="entry name" value="RimP_C_sf"/>
</dbReference>
<keyword evidence="1 3" id="KW-0963">Cytoplasm</keyword>
<evidence type="ECO:0000256" key="2">
    <source>
        <dbReference type="ARBA" id="ARBA00022517"/>
    </source>
</evidence>
<evidence type="ECO:0000256" key="3">
    <source>
        <dbReference type="HAMAP-Rule" id="MF_01077"/>
    </source>
</evidence>
<dbReference type="GO" id="GO:0006412">
    <property type="term" value="P:translation"/>
    <property type="evidence" value="ECO:0007669"/>
    <property type="project" value="TreeGrafter"/>
</dbReference>
<dbReference type="Pfam" id="PF02576">
    <property type="entry name" value="RimP_N"/>
    <property type="match status" value="1"/>
</dbReference>
<proteinExistence type="inferred from homology"/>
<keyword evidence="2 3" id="KW-0690">Ribosome biogenesis</keyword>
<reference evidence="5 6" key="1">
    <citation type="submission" date="2024-06" db="EMBL/GenBank/DDBJ databases">
        <title>Caproicibacterium argilliputei sp. nov, a novel caproic acid producing anaerobic bacterium isolated from pit mud.</title>
        <authorList>
            <person name="Xia S."/>
        </authorList>
    </citation>
    <scope>NUCLEOTIDE SEQUENCE [LARGE SCALE GENOMIC DNA]</scope>
    <source>
        <strain evidence="5 6">ZCY20-5</strain>
    </source>
</reference>
<dbReference type="Gene3D" id="3.30.300.70">
    <property type="entry name" value="RimP-like superfamily, N-terminal"/>
    <property type="match status" value="1"/>
</dbReference>
<dbReference type="FunFam" id="3.30.300.70:FF:000001">
    <property type="entry name" value="Ribosome maturation factor RimP"/>
    <property type="match status" value="1"/>
</dbReference>
<comment type="similarity">
    <text evidence="3">Belongs to the RimP family.</text>
</comment>
<dbReference type="PANTHER" id="PTHR33867:SF1">
    <property type="entry name" value="RIBOSOME MATURATION FACTOR RIMP"/>
    <property type="match status" value="1"/>
</dbReference>
<organism evidence="5 6">
    <name type="scientific">Caproicibacterium argilliputei</name>
    <dbReference type="NCBI Taxonomy" id="3030016"/>
    <lineage>
        <taxon>Bacteria</taxon>
        <taxon>Bacillati</taxon>
        <taxon>Bacillota</taxon>
        <taxon>Clostridia</taxon>
        <taxon>Eubacteriales</taxon>
        <taxon>Oscillospiraceae</taxon>
        <taxon>Caproicibacterium</taxon>
    </lineage>
</organism>
<dbReference type="SUPFAM" id="SSF74942">
    <property type="entry name" value="YhbC-like, C-terminal domain"/>
    <property type="match status" value="1"/>
</dbReference>
<dbReference type="SUPFAM" id="SSF75420">
    <property type="entry name" value="YhbC-like, N-terminal domain"/>
    <property type="match status" value="1"/>
</dbReference>
<dbReference type="InterPro" id="IPR028989">
    <property type="entry name" value="RimP_N"/>
</dbReference>
<keyword evidence="6" id="KW-1185">Reference proteome</keyword>
<comment type="function">
    <text evidence="3">Required for maturation of 30S ribosomal subunits.</text>
</comment>
<gene>
    <name evidence="3 5" type="primary">rimP</name>
    <name evidence="5" type="ORF">PXC00_13750</name>
</gene>
<dbReference type="HAMAP" id="MF_01077">
    <property type="entry name" value="RimP"/>
    <property type="match status" value="1"/>
</dbReference>
<evidence type="ECO:0000313" key="6">
    <source>
        <dbReference type="Proteomes" id="UP001300604"/>
    </source>
</evidence>
<dbReference type="InterPro" id="IPR028998">
    <property type="entry name" value="RimP_C"/>
</dbReference>
<dbReference type="PANTHER" id="PTHR33867">
    <property type="entry name" value="RIBOSOME MATURATION FACTOR RIMP"/>
    <property type="match status" value="1"/>
</dbReference>
<dbReference type="GO" id="GO:0000028">
    <property type="term" value="P:ribosomal small subunit assembly"/>
    <property type="evidence" value="ECO:0007669"/>
    <property type="project" value="TreeGrafter"/>
</dbReference>
<feature type="domain" description="Ribosome maturation factor RimP N-terminal" evidence="4">
    <location>
        <begin position="17"/>
        <end position="88"/>
    </location>
</feature>
<comment type="subcellular location">
    <subcellularLocation>
        <location evidence="3">Cytoplasm</location>
    </subcellularLocation>
</comment>
<dbReference type="InterPro" id="IPR003728">
    <property type="entry name" value="Ribosome_maturation_RimP"/>
</dbReference>
<dbReference type="EMBL" id="CP135996">
    <property type="protein sequence ID" value="WOC32232.1"/>
    <property type="molecule type" value="Genomic_DNA"/>
</dbReference>
<reference evidence="6" key="3">
    <citation type="submission" date="2024-06" db="EMBL/GenBank/DDBJ databases">
        <authorList>
            <person name="Zeng C."/>
        </authorList>
    </citation>
    <scope>NUCLEOTIDE SEQUENCE [LARGE SCALE GENOMIC DNA]</scope>
    <source>
        <strain evidence="6">ZCY20-5</strain>
    </source>
</reference>
<dbReference type="RefSeq" id="WP_275846987.1">
    <property type="nucleotide sequence ID" value="NZ_CP135996.1"/>
</dbReference>
<dbReference type="Proteomes" id="UP001300604">
    <property type="component" value="Chromosome"/>
</dbReference>
<sequence>MAAKKKGKNTAEAVRELVQPLAAALGLSLWDVRFVKEGADWYLRIFIDKEGGVSIDDCVDMTHAVNEPLDTQDLMQGAYTLEVSSPGTNRELTRPEHFAACLGQPVWVRFIRPFADGSREVIGTLCTCEKDAVTLKNEQDETMTFALTDTAWIRLYDDDNLGGNEDE</sequence>
<reference evidence="6" key="2">
    <citation type="submission" date="2024-06" db="EMBL/GenBank/DDBJ databases">
        <title>Caproicibacterium argilliputei sp. nov, a novel caproic acid producing anaerobic bacterium isolated from pit mud.</title>
        <authorList>
            <person name="Zeng C."/>
        </authorList>
    </citation>
    <scope>NUCLEOTIDE SEQUENCE [LARGE SCALE GENOMIC DNA]</scope>
    <source>
        <strain evidence="6">ZCY20-5</strain>
    </source>
</reference>
<dbReference type="AlphaFoldDB" id="A0AA97D9P9"/>
<dbReference type="InterPro" id="IPR035956">
    <property type="entry name" value="RimP_N_sf"/>
</dbReference>
<dbReference type="GO" id="GO:0005829">
    <property type="term" value="C:cytosol"/>
    <property type="evidence" value="ECO:0007669"/>
    <property type="project" value="TreeGrafter"/>
</dbReference>
<evidence type="ECO:0000313" key="5">
    <source>
        <dbReference type="EMBL" id="WOC32232.1"/>
    </source>
</evidence>